<evidence type="ECO:0000313" key="4">
    <source>
        <dbReference type="EMBL" id="ASL18272.1"/>
    </source>
</evidence>
<protein>
    <recommendedName>
        <fullName evidence="3">DUF4333 domain-containing protein</fullName>
    </recommendedName>
</protein>
<sequence>MRHLQPPPPAQHYPPTPGLAPVGPQHPYGPPIQALHPLQPFPGPVQRGPMPYPHHYPPNRGGSVWGPAPFPPRAPRARAAVRGKRLPLYLGAALAVIAATVLITGFCAPGFFMTKQLDVTAVQAAVTHVLSDPNGYGARNVSDVTCNDGHNPTIVKGDTFTCQATIDHIKHQFVVTFTDDAGSYEIDAPKGTKV</sequence>
<proteinExistence type="predicted"/>
<feature type="region of interest" description="Disordered" evidence="1">
    <location>
        <begin position="1"/>
        <end position="41"/>
    </location>
</feature>
<dbReference type="RefSeq" id="WP_231614245.1">
    <property type="nucleotide sequence ID" value="NZ_CP015268.1"/>
</dbReference>
<keyword evidence="2" id="KW-0472">Membrane</keyword>
<dbReference type="InterPro" id="IPR025637">
    <property type="entry name" value="DUF4333"/>
</dbReference>
<dbReference type="EMBL" id="CP015268">
    <property type="protein sequence ID" value="ASL18272.1"/>
    <property type="molecule type" value="Genomic_DNA"/>
</dbReference>
<evidence type="ECO:0000256" key="1">
    <source>
        <dbReference type="SAM" id="MobiDB-lite"/>
    </source>
</evidence>
<feature type="domain" description="DUF4333" evidence="3">
    <location>
        <begin position="101"/>
        <end position="182"/>
    </location>
</feature>
<dbReference type="Proteomes" id="UP000198286">
    <property type="component" value="Plasmid unnamed 1"/>
</dbReference>
<evidence type="ECO:0000259" key="3">
    <source>
        <dbReference type="Pfam" id="PF14230"/>
    </source>
</evidence>
<evidence type="ECO:0000256" key="2">
    <source>
        <dbReference type="SAM" id="Phobius"/>
    </source>
</evidence>
<feature type="compositionally biased region" description="Pro residues" evidence="1">
    <location>
        <begin position="1"/>
        <end position="18"/>
    </location>
</feature>
<accession>A0A7U5RYC9</accession>
<keyword evidence="4" id="KW-0614">Plasmid</keyword>
<keyword evidence="2" id="KW-1133">Transmembrane helix</keyword>
<geneLocation type="plasmid" evidence="4 5">
    <name>unnamed 1</name>
</geneLocation>
<dbReference type="Pfam" id="PF14230">
    <property type="entry name" value="DUF4333"/>
    <property type="match status" value="1"/>
</dbReference>
<feature type="transmembrane region" description="Helical" evidence="2">
    <location>
        <begin position="86"/>
        <end position="112"/>
    </location>
</feature>
<reference evidence="4 5" key="1">
    <citation type="journal article" date="2017" name="Lancet Infect. Dis.">
        <title>Global outbreak of severe Mycobacterium chimaera disease after cardiac surgery: a molecular epidemiological study.</title>
        <authorList>
            <person name="van Ingen J."/>
            <person name="Kohl T."/>
            <person name="Kranzer K."/>
            <person name="Hasse B."/>
            <person name="Keller P."/>
            <person name="Szafranska A."/>
            <person name="Hillemann D."/>
            <person name="Chand M."/>
            <person name="Schreiber P."/>
            <person name="Sommerstein R."/>
            <person name="Berger C."/>
            <person name="Genoni M."/>
            <person name="Ruegg C."/>
            <person name="Troillet N."/>
            <person name="Widmer A.F."/>
            <person name="Becker S.L."/>
            <person name="Herrmann M."/>
            <person name="Eckmanns T."/>
            <person name="Haller S."/>
            <person name="Hoeller C."/>
            <person name="Debast S.B."/>
            <person name="Wolfhagen M.J."/>
            <person name="Hopman J."/>
            <person name="Kluytmans J."/>
            <person name="Langelaar M."/>
            <person name="Notermans D.W."/>
            <person name="ten Oever J."/>
            <person name="van den Barselaar P."/>
            <person name="Vonk A.B.A."/>
            <person name="Vos M.C."/>
            <person name="Ahmed N."/>
            <person name="Brown T."/>
            <person name="Crook D."/>
            <person name="Lamagni T."/>
            <person name="Phin N."/>
            <person name="Smith E.G."/>
            <person name="Zambon M."/>
            <person name="Serr A."/>
            <person name="Goetting T."/>
            <person name="Ebner W."/>
            <person name="Thuermer A."/>
            <person name="Utpatel C."/>
            <person name="Sproer C."/>
            <person name="Bunk B."/>
            <person name="Nubel U."/>
            <person name="Bloemberg G."/>
            <person name="Bottger E."/>
            <person name="Niemann S."/>
            <person name="Wagner D."/>
            <person name="Sax H."/>
        </authorList>
    </citation>
    <scope>NUCLEOTIDE SEQUENCE [LARGE SCALE GENOMIC DNA]</scope>
    <source>
        <strain evidence="4 5">ZUERICH-2</strain>
        <plasmid evidence="4 5">unnamed 1</plasmid>
    </source>
</reference>
<name>A0A7U5RYC9_MYCIT</name>
<keyword evidence="2" id="KW-0812">Transmembrane</keyword>
<evidence type="ECO:0000313" key="5">
    <source>
        <dbReference type="Proteomes" id="UP000198286"/>
    </source>
</evidence>
<organism evidence="4 5">
    <name type="scientific">Mycobacterium intracellulare subsp. chimaera</name>
    <dbReference type="NCBI Taxonomy" id="222805"/>
    <lineage>
        <taxon>Bacteria</taxon>
        <taxon>Bacillati</taxon>
        <taxon>Actinomycetota</taxon>
        <taxon>Actinomycetes</taxon>
        <taxon>Mycobacteriales</taxon>
        <taxon>Mycobacteriaceae</taxon>
        <taxon>Mycobacterium</taxon>
        <taxon>Mycobacterium avium complex (MAC)</taxon>
    </lineage>
</organism>
<gene>
    <name evidence="4" type="ORF">MYCOZU2_05927</name>
</gene>
<dbReference type="AlphaFoldDB" id="A0A7U5RYC9"/>